<proteinExistence type="predicted"/>
<gene>
    <name evidence="1" type="ORF">S101395_04604</name>
</gene>
<sequence length="36" mass="4285">MTINIKSVPLKTYANFKKLVVKHLMRHLSIRIHLKI</sequence>
<reference evidence="1 2" key="1">
    <citation type="submission" date="2017-06" db="EMBL/GenBank/DDBJ databases">
        <title>Genome sequence of Bacillus sonorensis strain SRCM101395.</title>
        <authorList>
            <person name="Cho S.H."/>
        </authorList>
    </citation>
    <scope>NUCLEOTIDE SEQUENCE [LARGE SCALE GENOMIC DNA]</scope>
    <source>
        <strain evidence="1 2">SRCM101395</strain>
    </source>
</reference>
<name>A0ABN5AJY8_9BACI</name>
<dbReference type="EMBL" id="CP021920">
    <property type="protein sequence ID" value="ASB91092.1"/>
    <property type="molecule type" value="Genomic_DNA"/>
</dbReference>
<organism evidence="1 2">
    <name type="scientific">Bacillus sonorensis</name>
    <dbReference type="NCBI Taxonomy" id="119858"/>
    <lineage>
        <taxon>Bacteria</taxon>
        <taxon>Bacillati</taxon>
        <taxon>Bacillota</taxon>
        <taxon>Bacilli</taxon>
        <taxon>Bacillales</taxon>
        <taxon>Bacillaceae</taxon>
        <taxon>Bacillus</taxon>
    </lineage>
</organism>
<evidence type="ECO:0000313" key="1">
    <source>
        <dbReference type="EMBL" id="ASB91092.1"/>
    </source>
</evidence>
<accession>A0ABN5AJY8</accession>
<keyword evidence="2" id="KW-1185">Reference proteome</keyword>
<protein>
    <submittedName>
        <fullName evidence="1">Uncharacterized protein</fullName>
    </submittedName>
</protein>
<dbReference type="Proteomes" id="UP000196877">
    <property type="component" value="Chromosome"/>
</dbReference>
<evidence type="ECO:0000313" key="2">
    <source>
        <dbReference type="Proteomes" id="UP000196877"/>
    </source>
</evidence>